<accession>A0A8H6XLI5</accession>
<evidence type="ECO:0000259" key="3">
    <source>
        <dbReference type="PROSITE" id="PS51387"/>
    </source>
</evidence>
<reference evidence="4" key="1">
    <citation type="submission" date="2020-05" db="EMBL/GenBank/DDBJ databases">
        <title>Mycena genomes resolve the evolution of fungal bioluminescence.</title>
        <authorList>
            <person name="Tsai I.J."/>
        </authorList>
    </citation>
    <scope>NUCLEOTIDE SEQUENCE</scope>
    <source>
        <strain evidence="4">CCC161011</strain>
    </source>
</reference>
<sequence length="645" mass="70240">MSGHYGNIVPLMEMEVFSRKSSRSLWIVPGCLKAMPEFFLSVVPPNHTLMNSLGILFGSLLITTATAVSSASILDISPAQWHALNISVGGRLHAATPFALPCFSKYNNISVSVNEAECSAIQANYTSANFRIESFSANMKVEYETCMSTHSGCLLDSANPRNPLATDGIACSQGEISPFYIDVRMPNDIQAAFEFSKGTGVPLSIKNTGHDYMGRSRRRDSLGIWTHNLQTMTYHPQFVPELCASSHRAITVGAGVTFEQVYKFADDNDSMFIGGYAQTIGASGGWMMGGGHSVLTPSFGLGVDRVLEIKIVTPDGILRTANTCQNSDLFWALRGGGGGTFGVVVESTHLVEERIPIQVINMTFTPTNTNLQEYFEVLVNNSAHWGEEGWGGHVNHAPAGLIYVNPRLSLMQAKASMAQLFAFAQANNGIAVIETLPSWFTFFTRFIVAVESAVGNSAVLFSRLIPKALFESAAGRTQLVAHLLKQTSEFGMPYIPVATPIAFNYTPGATSVTPAWRTALWHVSFPFRLGFPVSKNIKALIGDVMQLGGSANWSYSSSTAEIRAVLSTIHDFVHDDLTALAPDSGAYMNEGDVYESNHESDTYWGTNYERLLAVKTKYDPHGLLDCWRCVGWTGAAQFPCYPDLS</sequence>
<dbReference type="InterPro" id="IPR012951">
    <property type="entry name" value="BBE"/>
</dbReference>
<evidence type="ECO:0000256" key="2">
    <source>
        <dbReference type="ARBA" id="ARBA00023002"/>
    </source>
</evidence>
<dbReference type="GO" id="GO:0016491">
    <property type="term" value="F:oxidoreductase activity"/>
    <property type="evidence" value="ECO:0007669"/>
    <property type="project" value="UniProtKB-KW"/>
</dbReference>
<dbReference type="SUPFAM" id="SSF56176">
    <property type="entry name" value="FAD-binding/transporter-associated domain-like"/>
    <property type="match status" value="1"/>
</dbReference>
<dbReference type="InterPro" id="IPR016169">
    <property type="entry name" value="FAD-bd_PCMH_sub2"/>
</dbReference>
<dbReference type="GO" id="GO:0071949">
    <property type="term" value="F:FAD binding"/>
    <property type="evidence" value="ECO:0007669"/>
    <property type="project" value="InterPro"/>
</dbReference>
<feature type="domain" description="FAD-binding PCMH-type" evidence="3">
    <location>
        <begin position="173"/>
        <end position="354"/>
    </location>
</feature>
<dbReference type="EMBL" id="JACAZI010000017">
    <property type="protein sequence ID" value="KAF7342485.1"/>
    <property type="molecule type" value="Genomic_DNA"/>
</dbReference>
<dbReference type="PANTHER" id="PTHR13878">
    <property type="entry name" value="GULONOLACTONE OXIDASE"/>
    <property type="match status" value="1"/>
</dbReference>
<organism evidence="4 5">
    <name type="scientific">Mycena venus</name>
    <dbReference type="NCBI Taxonomy" id="2733690"/>
    <lineage>
        <taxon>Eukaryota</taxon>
        <taxon>Fungi</taxon>
        <taxon>Dikarya</taxon>
        <taxon>Basidiomycota</taxon>
        <taxon>Agaricomycotina</taxon>
        <taxon>Agaricomycetes</taxon>
        <taxon>Agaricomycetidae</taxon>
        <taxon>Agaricales</taxon>
        <taxon>Marasmiineae</taxon>
        <taxon>Mycenaceae</taxon>
        <taxon>Mycena</taxon>
    </lineage>
</organism>
<dbReference type="InterPro" id="IPR016166">
    <property type="entry name" value="FAD-bd_PCMH"/>
</dbReference>
<comment type="caution">
    <text evidence="4">The sequence shown here is derived from an EMBL/GenBank/DDBJ whole genome shotgun (WGS) entry which is preliminary data.</text>
</comment>
<dbReference type="InterPro" id="IPR036318">
    <property type="entry name" value="FAD-bd_PCMH-like_sf"/>
</dbReference>
<evidence type="ECO:0000256" key="1">
    <source>
        <dbReference type="ARBA" id="ARBA00005466"/>
    </source>
</evidence>
<dbReference type="Proteomes" id="UP000620124">
    <property type="component" value="Unassembled WGS sequence"/>
</dbReference>
<dbReference type="AlphaFoldDB" id="A0A8H6XLI5"/>
<name>A0A8H6XLI5_9AGAR</name>
<protein>
    <submittedName>
        <fullName evidence="4">FAD-binding domain-containing protein</fullName>
    </submittedName>
</protein>
<dbReference type="InterPro" id="IPR050432">
    <property type="entry name" value="FAD-linked_Oxidoreductases_BP"/>
</dbReference>
<dbReference type="InterPro" id="IPR006094">
    <property type="entry name" value="Oxid_FAD_bind_N"/>
</dbReference>
<gene>
    <name evidence="4" type="ORF">MVEN_01838000</name>
</gene>
<dbReference type="PANTHER" id="PTHR13878:SF91">
    <property type="entry name" value="FAD BINDING DOMAIN PROTEIN (AFU_ORTHOLOGUE AFUA_6G12070)-RELATED"/>
    <property type="match status" value="1"/>
</dbReference>
<evidence type="ECO:0000313" key="4">
    <source>
        <dbReference type="EMBL" id="KAF7342485.1"/>
    </source>
</evidence>
<comment type="similarity">
    <text evidence="1">Belongs to the oxygen-dependent FAD-linked oxidoreductase family.</text>
</comment>
<dbReference type="Gene3D" id="3.30.465.10">
    <property type="match status" value="2"/>
</dbReference>
<keyword evidence="2" id="KW-0560">Oxidoreductase</keyword>
<dbReference type="Pfam" id="PF01565">
    <property type="entry name" value="FAD_binding_4"/>
    <property type="match status" value="1"/>
</dbReference>
<proteinExistence type="inferred from homology"/>
<evidence type="ECO:0000313" key="5">
    <source>
        <dbReference type="Proteomes" id="UP000620124"/>
    </source>
</evidence>
<keyword evidence="5" id="KW-1185">Reference proteome</keyword>
<dbReference type="PROSITE" id="PS51387">
    <property type="entry name" value="FAD_PCMH"/>
    <property type="match status" value="1"/>
</dbReference>
<dbReference type="OrthoDB" id="9983560at2759"/>
<dbReference type="Pfam" id="PF08031">
    <property type="entry name" value="BBE"/>
    <property type="match status" value="1"/>
</dbReference>